<dbReference type="Pfam" id="PF00756">
    <property type="entry name" value="Esterase"/>
    <property type="match status" value="1"/>
</dbReference>
<dbReference type="GO" id="GO:0052689">
    <property type="term" value="F:carboxylic ester hydrolase activity"/>
    <property type="evidence" value="ECO:0007669"/>
    <property type="project" value="UniProtKB-KW"/>
</dbReference>
<dbReference type="AlphaFoldDB" id="A0A379C7K1"/>
<protein>
    <recommendedName>
        <fullName evidence="2 6">S-formylglutathione hydrolase</fullName>
        <ecNumber evidence="2 6">3.1.2.12</ecNumber>
    </recommendedName>
</protein>
<accession>A0A379C7K1</accession>
<feature type="active site" description="Charge relay system" evidence="7">
    <location>
        <position position="254"/>
    </location>
</feature>
<keyword evidence="10" id="KW-1185">Reference proteome</keyword>
<evidence type="ECO:0000256" key="2">
    <source>
        <dbReference type="ARBA" id="ARBA00012479"/>
    </source>
</evidence>
<evidence type="ECO:0000313" key="9">
    <source>
        <dbReference type="EMBL" id="SUB58191.1"/>
    </source>
</evidence>
<gene>
    <name evidence="9" type="primary">frmB</name>
    <name evidence="9" type="ORF">NCTC12872_00141</name>
</gene>
<evidence type="ECO:0000313" key="10">
    <source>
        <dbReference type="Proteomes" id="UP000255417"/>
    </source>
</evidence>
<evidence type="ECO:0000256" key="4">
    <source>
        <dbReference type="ARBA" id="ARBA00022801"/>
    </source>
</evidence>
<evidence type="ECO:0000256" key="1">
    <source>
        <dbReference type="ARBA" id="ARBA00005622"/>
    </source>
</evidence>
<evidence type="ECO:0000256" key="6">
    <source>
        <dbReference type="NCBIfam" id="TIGR02821"/>
    </source>
</evidence>
<dbReference type="InterPro" id="IPR014186">
    <property type="entry name" value="S-formylglutathione_hydrol"/>
</dbReference>
<reference evidence="9 10" key="1">
    <citation type="submission" date="2018-06" db="EMBL/GenBank/DDBJ databases">
        <authorList>
            <consortium name="Pathogen Informatics"/>
            <person name="Doyle S."/>
        </authorList>
    </citation>
    <scope>NUCLEOTIDE SEQUENCE [LARGE SCALE GENOMIC DNA]</scope>
    <source>
        <strain evidence="9 10">NCTC12872</strain>
    </source>
</reference>
<dbReference type="InterPro" id="IPR029058">
    <property type="entry name" value="AB_hydrolase_fold"/>
</dbReference>
<dbReference type="Proteomes" id="UP000255417">
    <property type="component" value="Unassembled WGS sequence"/>
</dbReference>
<dbReference type="EC" id="3.1.2.12" evidence="2 6"/>
<dbReference type="RefSeq" id="WP_115314723.1">
    <property type="nucleotide sequence ID" value="NZ_LWIF01000001.1"/>
</dbReference>
<dbReference type="InterPro" id="IPR000801">
    <property type="entry name" value="Esterase-like"/>
</dbReference>
<comment type="function">
    <text evidence="8">Serine hydrolase involved in the detoxification of formaldehyde.</text>
</comment>
<feature type="active site" description="Charge relay system" evidence="7">
    <location>
        <position position="145"/>
    </location>
</feature>
<sequence length="280" mass="31889">MEKVESYYLYGGWQEVWSHSSETLDCSMKFAIYLPEQAKEKKLPVLYYLSGLTCTEQNVMTKSGIQRYASEQGVIIVMPDTSPRGEQVADSPDYDLGQGAGFYVNATQSPWNKHYQMYHYILNELPHLIENNFPVTGKKSIMGHSMGGHGALVLALKNPEKYVSVSAFSPIVSPSSVAWGEKAFGHYLGENKQDWKKYDAVNLILEGNSVEHILVDQGLADNFYQSQLKTELLENACKQMNVNIDVRYHQNYDHSYYFIASFIEDHVRYHSERLNASLSQ</sequence>
<dbReference type="GO" id="GO:0018738">
    <property type="term" value="F:S-formylglutathione hydrolase activity"/>
    <property type="evidence" value="ECO:0007669"/>
    <property type="project" value="UniProtKB-UniRule"/>
</dbReference>
<dbReference type="EMBL" id="UGTA01000001">
    <property type="protein sequence ID" value="SUB58191.1"/>
    <property type="molecule type" value="Genomic_DNA"/>
</dbReference>
<comment type="catalytic activity">
    <reaction evidence="5 8">
        <text>S-formylglutathione + H2O = formate + glutathione + H(+)</text>
        <dbReference type="Rhea" id="RHEA:14961"/>
        <dbReference type="ChEBI" id="CHEBI:15377"/>
        <dbReference type="ChEBI" id="CHEBI:15378"/>
        <dbReference type="ChEBI" id="CHEBI:15740"/>
        <dbReference type="ChEBI" id="CHEBI:57688"/>
        <dbReference type="ChEBI" id="CHEBI:57925"/>
        <dbReference type="EC" id="3.1.2.12"/>
    </reaction>
</comment>
<dbReference type="Gene3D" id="3.40.50.1820">
    <property type="entry name" value="alpha/beta hydrolase"/>
    <property type="match status" value="1"/>
</dbReference>
<dbReference type="OrthoDB" id="9782200at2"/>
<proteinExistence type="inferred from homology"/>
<dbReference type="GO" id="GO:0005829">
    <property type="term" value="C:cytosol"/>
    <property type="evidence" value="ECO:0007669"/>
    <property type="project" value="TreeGrafter"/>
</dbReference>
<evidence type="ECO:0000256" key="8">
    <source>
        <dbReference type="RuleBase" id="RU363068"/>
    </source>
</evidence>
<dbReference type="SUPFAM" id="SSF53474">
    <property type="entry name" value="alpha/beta-Hydrolases"/>
    <property type="match status" value="1"/>
</dbReference>
<organism evidence="9 10">
    <name type="scientific">Phocoenobacter uteri</name>
    <dbReference type="NCBI Taxonomy" id="146806"/>
    <lineage>
        <taxon>Bacteria</taxon>
        <taxon>Pseudomonadati</taxon>
        <taxon>Pseudomonadota</taxon>
        <taxon>Gammaproteobacteria</taxon>
        <taxon>Pasteurellales</taxon>
        <taxon>Pasteurellaceae</taxon>
        <taxon>Phocoenobacter</taxon>
    </lineage>
</organism>
<evidence type="ECO:0000256" key="3">
    <source>
        <dbReference type="ARBA" id="ARBA00022487"/>
    </source>
</evidence>
<evidence type="ECO:0000256" key="5">
    <source>
        <dbReference type="ARBA" id="ARBA00047590"/>
    </source>
</evidence>
<keyword evidence="3 8" id="KW-0719">Serine esterase</keyword>
<dbReference type="PANTHER" id="PTHR10061">
    <property type="entry name" value="S-FORMYLGLUTATHIONE HYDROLASE"/>
    <property type="match status" value="1"/>
</dbReference>
<dbReference type="NCBIfam" id="TIGR02821">
    <property type="entry name" value="fghA_ester_D"/>
    <property type="match status" value="1"/>
</dbReference>
<evidence type="ECO:0000256" key="7">
    <source>
        <dbReference type="PIRSR" id="PIRSR614186-1"/>
    </source>
</evidence>
<dbReference type="PANTHER" id="PTHR10061:SF0">
    <property type="entry name" value="S-FORMYLGLUTATHIONE HYDROLASE"/>
    <property type="match status" value="1"/>
</dbReference>
<comment type="similarity">
    <text evidence="1 8">Belongs to the esterase D family.</text>
</comment>
<feature type="active site" description="Charge relay system" evidence="7">
    <location>
        <position position="221"/>
    </location>
</feature>
<name>A0A379C7K1_9PAST</name>
<dbReference type="GO" id="GO:0046294">
    <property type="term" value="P:formaldehyde catabolic process"/>
    <property type="evidence" value="ECO:0007669"/>
    <property type="project" value="InterPro"/>
</dbReference>
<dbReference type="FunFam" id="3.40.50.1820:FF:000002">
    <property type="entry name" value="S-formylglutathione hydrolase"/>
    <property type="match status" value="1"/>
</dbReference>
<keyword evidence="4 8" id="KW-0378">Hydrolase</keyword>